<accession>A0A482WSK1</accession>
<dbReference type="Gene3D" id="3.60.40.10">
    <property type="entry name" value="PPM-type phosphatase domain"/>
    <property type="match status" value="2"/>
</dbReference>
<keyword evidence="8" id="KW-0464">Manganese</keyword>
<dbReference type="PROSITE" id="PS51746">
    <property type="entry name" value="PPM_2"/>
    <property type="match status" value="1"/>
</dbReference>
<reference evidence="12 13" key="1">
    <citation type="journal article" date="2017" name="Gigascience">
        <title>Genome sequence of the small brown planthopper, Laodelphax striatellus.</title>
        <authorList>
            <person name="Zhu J."/>
            <person name="Jiang F."/>
            <person name="Wang X."/>
            <person name="Yang P."/>
            <person name="Bao Y."/>
            <person name="Zhao W."/>
            <person name="Wang W."/>
            <person name="Lu H."/>
            <person name="Wang Q."/>
            <person name="Cui N."/>
            <person name="Li J."/>
            <person name="Chen X."/>
            <person name="Luo L."/>
            <person name="Yu J."/>
            <person name="Kang L."/>
            <person name="Cui F."/>
        </authorList>
    </citation>
    <scope>NUCLEOTIDE SEQUENCE [LARGE SCALE GENOMIC DNA]</scope>
    <source>
        <strain evidence="12">Lst14</strain>
    </source>
</reference>
<feature type="compositionally biased region" description="Basic and acidic residues" evidence="10">
    <location>
        <begin position="216"/>
        <end position="228"/>
    </location>
</feature>
<evidence type="ECO:0000313" key="13">
    <source>
        <dbReference type="Proteomes" id="UP000291343"/>
    </source>
</evidence>
<feature type="compositionally biased region" description="Low complexity" evidence="10">
    <location>
        <begin position="630"/>
        <end position="639"/>
    </location>
</feature>
<dbReference type="InterPro" id="IPR001932">
    <property type="entry name" value="PPM-type_phosphatase-like_dom"/>
</dbReference>
<protein>
    <recommendedName>
        <fullName evidence="3">protein-serine/threonine phosphatase</fullName>
        <ecNumber evidence="3">3.1.3.16</ecNumber>
    </recommendedName>
</protein>
<evidence type="ECO:0000256" key="2">
    <source>
        <dbReference type="ARBA" id="ARBA00006702"/>
    </source>
</evidence>
<keyword evidence="13" id="KW-1185">Reference proteome</keyword>
<comment type="caution">
    <text evidence="12">The sequence shown here is derived from an EMBL/GenBank/DDBJ whole genome shotgun (WGS) entry which is preliminary data.</text>
</comment>
<dbReference type="SMR" id="A0A482WSK1"/>
<comment type="cofactor">
    <cofactor evidence="1">
        <name>Mn(2+)</name>
        <dbReference type="ChEBI" id="CHEBI:29035"/>
    </cofactor>
</comment>
<evidence type="ECO:0000259" key="11">
    <source>
        <dbReference type="PROSITE" id="PS51746"/>
    </source>
</evidence>
<dbReference type="InterPro" id="IPR000222">
    <property type="entry name" value="PP2C_BS"/>
</dbReference>
<keyword evidence="6" id="KW-0460">Magnesium</keyword>
<dbReference type="CDD" id="cd00143">
    <property type="entry name" value="PP2Cc"/>
    <property type="match status" value="1"/>
</dbReference>
<dbReference type="InterPro" id="IPR036457">
    <property type="entry name" value="PPM-type-like_dom_sf"/>
</dbReference>
<dbReference type="PANTHER" id="PTHR13832">
    <property type="entry name" value="PROTEIN PHOSPHATASE 2C"/>
    <property type="match status" value="1"/>
</dbReference>
<keyword evidence="4" id="KW-0479">Metal-binding</keyword>
<evidence type="ECO:0000256" key="1">
    <source>
        <dbReference type="ARBA" id="ARBA00001936"/>
    </source>
</evidence>
<keyword evidence="5 9" id="KW-0378">Hydrolase</keyword>
<dbReference type="SUPFAM" id="SSF81606">
    <property type="entry name" value="PP2C-like"/>
    <property type="match status" value="2"/>
</dbReference>
<evidence type="ECO:0000256" key="4">
    <source>
        <dbReference type="ARBA" id="ARBA00022723"/>
    </source>
</evidence>
<evidence type="ECO:0000256" key="7">
    <source>
        <dbReference type="ARBA" id="ARBA00022912"/>
    </source>
</evidence>
<dbReference type="FunCoup" id="A0A482WSK1">
    <property type="interactions" value="1967"/>
</dbReference>
<dbReference type="PANTHER" id="PTHR13832:SF803">
    <property type="entry name" value="PROTEIN PHOSPHATASE 1G"/>
    <property type="match status" value="1"/>
</dbReference>
<evidence type="ECO:0000313" key="12">
    <source>
        <dbReference type="EMBL" id="RZF36595.1"/>
    </source>
</evidence>
<dbReference type="STRING" id="195883.A0A482WSK1"/>
<evidence type="ECO:0000256" key="6">
    <source>
        <dbReference type="ARBA" id="ARBA00022842"/>
    </source>
</evidence>
<sequence length="639" mass="67682">MGGYLSEPIKDKESADFESDRLLCGASSMQGWRENQEDAHNCCLNYDENVSLFAVYDGHGGQEVAQYCEKNLPDFIKNTEAYKKGDYEKALIDGFLGFDATIITPEVIKVLEQMSGRKLEGSDVEDESEENVKDLFLEAKMPLDQLVAKYRQEGAKIKFDSPALKAPRKNDGGAGPSTSRSDDGDISSSSSQAGSSKASEPSSSTSNGELPLVNGDAKHDDDSADKAESSVGKSPAKKQPEESGGGSSKAEAASSSKADVGGSSSKADVGGSSSKADVGGSSSKAEVGGSSSKCDEPDSSGEPKASKPEVSSISNGEVDEHSPSAGGDISSSSGGSKRSARSLTRKLLMNSDVDSDSDSDDVDFEGDRPSDEEDDDEGDSVAVEMGDDDDDEDDDEEEEDEDDDEEEEDGDDARFSVLPEEPGMDSGCTAVVALVVGGRQLFVANAGDSRCVVCRSGTAVDMSQDHKPEDEPEMQRILAAGGTVKEGRVNKGLNLSRAIGDFTYKKNESLPATEQMIIALPDVKKLEMDPARDEFMVLACDGIWNSMTSQEVVDFVKPKLHEGVPISKICEQMFDHCLAPNTLGDGTGCDNMTCIIVKFKDAKPHAAEKRRAASPGAADAKRQKTEEETAAAATEPATA</sequence>
<organism evidence="12 13">
    <name type="scientific">Laodelphax striatellus</name>
    <name type="common">Small brown planthopper</name>
    <name type="synonym">Delphax striatella</name>
    <dbReference type="NCBI Taxonomy" id="195883"/>
    <lineage>
        <taxon>Eukaryota</taxon>
        <taxon>Metazoa</taxon>
        <taxon>Ecdysozoa</taxon>
        <taxon>Arthropoda</taxon>
        <taxon>Hexapoda</taxon>
        <taxon>Insecta</taxon>
        <taxon>Pterygota</taxon>
        <taxon>Neoptera</taxon>
        <taxon>Paraneoptera</taxon>
        <taxon>Hemiptera</taxon>
        <taxon>Auchenorrhyncha</taxon>
        <taxon>Fulgoroidea</taxon>
        <taxon>Delphacidae</taxon>
        <taxon>Criomorphinae</taxon>
        <taxon>Laodelphax</taxon>
    </lineage>
</organism>
<evidence type="ECO:0000256" key="3">
    <source>
        <dbReference type="ARBA" id="ARBA00013081"/>
    </source>
</evidence>
<dbReference type="SMART" id="SM00332">
    <property type="entry name" value="PP2Cc"/>
    <property type="match status" value="1"/>
</dbReference>
<dbReference type="GO" id="GO:0004722">
    <property type="term" value="F:protein serine/threonine phosphatase activity"/>
    <property type="evidence" value="ECO:0007669"/>
    <property type="project" value="UniProtKB-EC"/>
</dbReference>
<proteinExistence type="inferred from homology"/>
<dbReference type="InterPro" id="IPR015655">
    <property type="entry name" value="PP2C"/>
</dbReference>
<evidence type="ECO:0000256" key="9">
    <source>
        <dbReference type="RuleBase" id="RU003465"/>
    </source>
</evidence>
<feature type="domain" description="PPM-type phosphatase" evidence="11">
    <location>
        <begin position="23"/>
        <end position="599"/>
    </location>
</feature>
<feature type="compositionally biased region" description="Low complexity" evidence="10">
    <location>
        <begin position="323"/>
        <end position="337"/>
    </location>
</feature>
<dbReference type="InParanoid" id="A0A482WSK1"/>
<evidence type="ECO:0000256" key="10">
    <source>
        <dbReference type="SAM" id="MobiDB-lite"/>
    </source>
</evidence>
<dbReference type="PROSITE" id="PS01032">
    <property type="entry name" value="PPM_1"/>
    <property type="match status" value="1"/>
</dbReference>
<feature type="region of interest" description="Disordered" evidence="10">
    <location>
        <begin position="160"/>
        <end position="422"/>
    </location>
</feature>
<dbReference type="EC" id="3.1.3.16" evidence="3"/>
<name>A0A482WSK1_LAOST</name>
<dbReference type="Proteomes" id="UP000291343">
    <property type="component" value="Unassembled WGS sequence"/>
</dbReference>
<comment type="similarity">
    <text evidence="2 9">Belongs to the PP2C family.</text>
</comment>
<dbReference type="GO" id="GO:0046872">
    <property type="term" value="F:metal ion binding"/>
    <property type="evidence" value="ECO:0007669"/>
    <property type="project" value="UniProtKB-KW"/>
</dbReference>
<keyword evidence="7 9" id="KW-0904">Protein phosphatase</keyword>
<dbReference type="EMBL" id="QKKF02026142">
    <property type="protein sequence ID" value="RZF36595.1"/>
    <property type="molecule type" value="Genomic_DNA"/>
</dbReference>
<feature type="region of interest" description="Disordered" evidence="10">
    <location>
        <begin position="603"/>
        <end position="639"/>
    </location>
</feature>
<feature type="compositionally biased region" description="Low complexity" evidence="10">
    <location>
        <begin position="186"/>
        <end position="206"/>
    </location>
</feature>
<dbReference type="AlphaFoldDB" id="A0A482WSK1"/>
<evidence type="ECO:0000256" key="5">
    <source>
        <dbReference type="ARBA" id="ARBA00022801"/>
    </source>
</evidence>
<feature type="compositionally biased region" description="Acidic residues" evidence="10">
    <location>
        <begin position="353"/>
        <end position="411"/>
    </location>
</feature>
<gene>
    <name evidence="12" type="ORF">LSTR_LSTR010706</name>
</gene>
<dbReference type="Pfam" id="PF00481">
    <property type="entry name" value="PP2C"/>
    <property type="match status" value="2"/>
</dbReference>
<feature type="compositionally biased region" description="Low complexity" evidence="10">
    <location>
        <begin position="248"/>
        <end position="292"/>
    </location>
</feature>
<evidence type="ECO:0000256" key="8">
    <source>
        <dbReference type="ARBA" id="ARBA00023211"/>
    </source>
</evidence>
<dbReference type="OrthoDB" id="10264738at2759"/>